<dbReference type="InterPro" id="IPR041664">
    <property type="entry name" value="AAA_16"/>
</dbReference>
<dbReference type="RefSeq" id="WP_244161762.1">
    <property type="nucleotide sequence ID" value="NZ_FMHY01000002.1"/>
</dbReference>
<keyword evidence="4" id="KW-1185">Reference proteome</keyword>
<evidence type="ECO:0000256" key="1">
    <source>
        <dbReference type="SAM" id="MobiDB-lite"/>
    </source>
</evidence>
<feature type="region of interest" description="Disordered" evidence="1">
    <location>
        <begin position="1"/>
        <end position="23"/>
    </location>
</feature>
<feature type="region of interest" description="Disordered" evidence="1">
    <location>
        <begin position="938"/>
        <end position="958"/>
    </location>
</feature>
<gene>
    <name evidence="3" type="ORF">GA0070604_1043</name>
</gene>
<dbReference type="Pfam" id="PF13191">
    <property type="entry name" value="AAA_16"/>
    <property type="match status" value="1"/>
</dbReference>
<dbReference type="EMBL" id="FMHY01000002">
    <property type="protein sequence ID" value="SCL45623.1"/>
    <property type="molecule type" value="Genomic_DNA"/>
</dbReference>
<feature type="domain" description="Orc1-like AAA ATPase" evidence="2">
    <location>
        <begin position="312"/>
        <end position="485"/>
    </location>
</feature>
<feature type="compositionally biased region" description="Acidic residues" evidence="1">
    <location>
        <begin position="946"/>
        <end position="958"/>
    </location>
</feature>
<dbReference type="Proteomes" id="UP000199696">
    <property type="component" value="Unassembled WGS sequence"/>
</dbReference>
<dbReference type="SUPFAM" id="SSF52540">
    <property type="entry name" value="P-loop containing nucleoside triphosphate hydrolases"/>
    <property type="match status" value="1"/>
</dbReference>
<reference evidence="4" key="1">
    <citation type="submission" date="2016-06" db="EMBL/GenBank/DDBJ databases">
        <authorList>
            <person name="Varghese N."/>
            <person name="Submissions Spin"/>
        </authorList>
    </citation>
    <scope>NUCLEOTIDE SEQUENCE [LARGE SCALE GENOMIC DNA]</scope>
    <source>
        <strain evidence="4">DSM 44814</strain>
    </source>
</reference>
<evidence type="ECO:0000313" key="3">
    <source>
        <dbReference type="EMBL" id="SCL45623.1"/>
    </source>
</evidence>
<proteinExistence type="predicted"/>
<organism evidence="3 4">
    <name type="scientific">Micromonospora eburnea</name>
    <dbReference type="NCBI Taxonomy" id="227316"/>
    <lineage>
        <taxon>Bacteria</taxon>
        <taxon>Bacillati</taxon>
        <taxon>Actinomycetota</taxon>
        <taxon>Actinomycetes</taxon>
        <taxon>Micromonosporales</taxon>
        <taxon>Micromonosporaceae</taxon>
        <taxon>Micromonospora</taxon>
    </lineage>
</organism>
<feature type="compositionally biased region" description="Polar residues" evidence="1">
    <location>
        <begin position="14"/>
        <end position="23"/>
    </location>
</feature>
<evidence type="ECO:0000259" key="2">
    <source>
        <dbReference type="Pfam" id="PF13191"/>
    </source>
</evidence>
<name>A0A1C6TVC6_9ACTN</name>
<accession>A0A1C6TVC6</accession>
<protein>
    <recommendedName>
        <fullName evidence="2">Orc1-like AAA ATPase domain-containing protein</fullName>
    </recommendedName>
</protein>
<evidence type="ECO:0000313" key="4">
    <source>
        <dbReference type="Proteomes" id="UP000199696"/>
    </source>
</evidence>
<sequence>MSSSNEGPADAEASTRTGVNTYSTGGGGVSFARRVAATYLASMLTGSRRRETGELPVRSLAFQTGPAHPADDLLVVAGDHDIELAVACRATPNFVPSHEETVKLVGSLLDEVAAHPDGRVAVAVAGWKPEWEQVAKLCDLARANGDAHTFHTALETDGRWSQPTRARYLHLRRMVAMPLGKEPDDTEVRERTWALLTRLHILGFKVQSPDESDWTAVASSLDGIAADDADGVSLRDRLEVKAGDYDVLGAVVDLNLLRSDTHLLIDAPATRTKQAWNILHQYRIMAFGAVRGSLGAGTDGATELALPFAERRANLAAELRRVASDHGALVVTGSSGTGKSALVLSTVAELETAEPGGFEAVVVNFRELPNTSVELQHLLGTPLGQVIAELSAPRRVLVIDAADAANERSAGLLHHLVTAASTAGMGIVAVAADPAAEFVREQLTIARQGSAQTFHVAPLDDTDLAKVAQRFPLLRGLLRNLPGASLLRRLVVLDLLARTGVALDGPMSEWDCLQVIWSKVVRGDGRPGHGSPQAREEVLLTLAAATLAGPDRMVGPSIFESSAVDALRADHLLAPHNVYRRQPQFAHDEVRRYATAICLVRSEQIVGTLNAAGVPRWALSAVALACKGHLVDPARQPEQTFESLISGFKDLARAHGSRWADVPIEAVLETSAAYECLKTATGTAPANLELADVLRVITQRFTFNGAIDPSIGAPVARLLIDHDEPWNISTQAFEVLTSWLQALIVVGEPAGHALREALRIRLLTFWERFPPEESTDDDVLGWTTRARPRRQRKNLDYRVTDDEFVETLALLGPDINSDVEACLQTLAEDAPAYLAPAVDAPVSALSIARHDPELLARLMEAYYIDEDTDDRWGDHGEGIRDHQGRWKDFPPPFAAYWFGGFLQLLRNASLTTSIRVLNNVLNHAARVRVKITSQLNRGRGMSAPGEELDTTAETDDESLGVTLNLTGQPRRYVGDGQVWAWYRGTSSGPYPCMSALQAMERLAEQLLDSGAGPDVIIQRLLDGCENLAVPGMLYGLFARNIEKADNQLDRFLAEPSIWLLEFSRTINEHVGFRASPSDDLAHPERRRWTPQQVAVWLMTHAHEARRAELGGIGEQLVANGSRQGFRPDETMHWAANFDETRYRLTRDGDQLYLEVVPPPEVIAAQADIIAQQEQNHVVLRLQNRYWASARSGDGYEPPTAAEIADDLTAAQALLEAPQHHMRPHDAVAQVVRTAIEHAANGEPEALGDKGAFAVGVVMAVAATFLDSADLRDEGQYFDLGADRSAARALPALLTPALAPALTEANVAVADVTKVGLALAGKAPLETRLFLARGCDIVWASPCTDGECIHTTALAWVLETARRAEIGPWNVDTQCCARVTIEGDVTARLKELDGESIDIPVLDPAIRALGVAATTSHCVTNDAQQLLAGLLAVQRRAMVRHKEKGWNVDHRGTHALVAARALLQSYAADANPSPIIDHLDVLRHDAWLLMHALHGFAAAGAENAALARAAKEIWPGLLVHALTYAEGQPNVYRERTWGAWAAAALLPYPLSWTQGLYNELSGPPIDWVAPPSLTDLVNRWLPVGMGEARCLDALIRLVRKLPAAEQATRGLAWVAGLCIQDGRVTINRSTSSNEWLTAVRATAEEHDTLAQWQALIDALVVAGNSGLAAYST</sequence>
<dbReference type="InterPro" id="IPR027417">
    <property type="entry name" value="P-loop_NTPase"/>
</dbReference>